<dbReference type="eggNOG" id="COG1683">
    <property type="taxonomic scope" value="Bacteria"/>
</dbReference>
<accession>D0LNP3</accession>
<dbReference type="InterPro" id="IPR013560">
    <property type="entry name" value="DUF1722"/>
</dbReference>
<name>D0LNP3_HALO1</name>
<organism evidence="2 3">
    <name type="scientific">Haliangium ochraceum (strain DSM 14365 / JCM 11303 / SMP-2)</name>
    <dbReference type="NCBI Taxonomy" id="502025"/>
    <lineage>
        <taxon>Bacteria</taxon>
        <taxon>Pseudomonadati</taxon>
        <taxon>Myxococcota</taxon>
        <taxon>Polyangia</taxon>
        <taxon>Haliangiales</taxon>
        <taxon>Kofleriaceae</taxon>
        <taxon>Haliangium</taxon>
    </lineage>
</organism>
<dbReference type="Pfam" id="PF04463">
    <property type="entry name" value="2-thiour_desulf"/>
    <property type="match status" value="1"/>
</dbReference>
<dbReference type="HOGENOM" id="CLU_076318_0_1_7"/>
<dbReference type="Pfam" id="PF08349">
    <property type="entry name" value="DUF1722"/>
    <property type="match status" value="1"/>
</dbReference>
<dbReference type="STRING" id="502025.Hoch_4454"/>
<dbReference type="PANTHER" id="PTHR30087">
    <property type="entry name" value="INNER MEMBRANE PROTEIN"/>
    <property type="match status" value="1"/>
</dbReference>
<evidence type="ECO:0000313" key="3">
    <source>
        <dbReference type="Proteomes" id="UP000001880"/>
    </source>
</evidence>
<feature type="domain" description="DUF1722" evidence="1">
    <location>
        <begin position="208"/>
        <end position="326"/>
    </location>
</feature>
<evidence type="ECO:0000313" key="2">
    <source>
        <dbReference type="EMBL" id="ACY16948.1"/>
    </source>
</evidence>
<gene>
    <name evidence="2" type="ordered locus">Hoch_4454</name>
</gene>
<reference evidence="2 3" key="1">
    <citation type="journal article" date="2010" name="Stand. Genomic Sci.">
        <title>Complete genome sequence of Haliangium ochraceum type strain (SMP-2).</title>
        <authorList>
            <consortium name="US DOE Joint Genome Institute (JGI-PGF)"/>
            <person name="Ivanova N."/>
            <person name="Daum C."/>
            <person name="Lang E."/>
            <person name="Abt B."/>
            <person name="Kopitz M."/>
            <person name="Saunders E."/>
            <person name="Lapidus A."/>
            <person name="Lucas S."/>
            <person name="Glavina Del Rio T."/>
            <person name="Nolan M."/>
            <person name="Tice H."/>
            <person name="Copeland A."/>
            <person name="Cheng J.F."/>
            <person name="Chen F."/>
            <person name="Bruce D."/>
            <person name="Goodwin L."/>
            <person name="Pitluck S."/>
            <person name="Mavromatis K."/>
            <person name="Pati A."/>
            <person name="Mikhailova N."/>
            <person name="Chen A."/>
            <person name="Palaniappan K."/>
            <person name="Land M."/>
            <person name="Hauser L."/>
            <person name="Chang Y.J."/>
            <person name="Jeffries C.D."/>
            <person name="Detter J.C."/>
            <person name="Brettin T."/>
            <person name="Rohde M."/>
            <person name="Goker M."/>
            <person name="Bristow J."/>
            <person name="Markowitz V."/>
            <person name="Eisen J.A."/>
            <person name="Hugenholtz P."/>
            <person name="Kyrpides N.C."/>
            <person name="Klenk H.P."/>
        </authorList>
    </citation>
    <scope>NUCLEOTIDE SEQUENCE [LARGE SCALE GENOMIC DNA]</scope>
    <source>
        <strain evidence="3">DSM 14365 / CIP 107738 / JCM 11303 / AJ 13395 / SMP-2</strain>
    </source>
</reference>
<dbReference type="KEGG" id="hoh:Hoch_4454"/>
<proteinExistence type="predicted"/>
<sequence length="332" mass="36982">MGAPAVEFDPHLEPGSTKPLRIGVSACLLGHEVRFDRSHKRDRFLTDLLGVFADWVPVCPEVGAGMPVPRPTLRLVGERDDATPRLHVGRSGEDRTRAVTEYAERVIERIAALSLSGFVLKSRSPTCGMERVRVYAANGMPSKHGVGVFARVLLERCPELPVEEEGRLQDPALRESFLDAVFARARWHAFLAAGSTPRALIDFHRRNKFLLRVHSPAHAMELGQLVAQTGCRGTDIDILAERYGVLFMEAIKQRPTQRRQVALLRRIADFLKPRLSAGGMALLLETIDDYAANLGPRHTALTLIRHHAQEHGLTYLLEQSYLDPYPKALGRS</sequence>
<dbReference type="EMBL" id="CP001804">
    <property type="protein sequence ID" value="ACY16948.1"/>
    <property type="molecule type" value="Genomic_DNA"/>
</dbReference>
<dbReference type="RefSeq" id="WP_012829546.1">
    <property type="nucleotide sequence ID" value="NC_013440.1"/>
</dbReference>
<evidence type="ECO:0000259" key="1">
    <source>
        <dbReference type="Pfam" id="PF08349"/>
    </source>
</evidence>
<dbReference type="AlphaFoldDB" id="D0LNP3"/>
<protein>
    <recommendedName>
        <fullName evidence="1">DUF1722 domain-containing protein</fullName>
    </recommendedName>
</protein>
<dbReference type="OrthoDB" id="495783at2"/>
<dbReference type="eggNOG" id="COG3272">
    <property type="taxonomic scope" value="Bacteria"/>
</dbReference>
<dbReference type="InterPro" id="IPR007553">
    <property type="entry name" value="2-thiour_desulf"/>
</dbReference>
<dbReference type="PANTHER" id="PTHR30087:SF0">
    <property type="entry name" value="INNER MEMBRANE PROTEIN"/>
    <property type="match status" value="1"/>
</dbReference>
<dbReference type="Proteomes" id="UP000001880">
    <property type="component" value="Chromosome"/>
</dbReference>
<keyword evidence="3" id="KW-1185">Reference proteome</keyword>